<protein>
    <recommendedName>
        <fullName evidence="10">Protein MON2 homolog</fullName>
    </recommendedName>
</protein>
<accession>A0ABQ7KAC4</accession>
<dbReference type="PANTHER" id="PTHR10663:SF333">
    <property type="entry name" value="PROTEIN MON2 HOMOLOG"/>
    <property type="match status" value="1"/>
</dbReference>
<feature type="region of interest" description="Disordered" evidence="4">
    <location>
        <begin position="477"/>
        <end position="497"/>
    </location>
</feature>
<dbReference type="Pfam" id="PF12783">
    <property type="entry name" value="Sec7-like_HUS"/>
    <property type="match status" value="1"/>
</dbReference>
<feature type="domain" description="Mon2 C-terminal" evidence="6">
    <location>
        <begin position="958"/>
        <end position="1203"/>
    </location>
</feature>
<name>A0ABQ7KAC4_9FUNG</name>
<feature type="region of interest" description="Disordered" evidence="4">
    <location>
        <begin position="660"/>
        <end position="688"/>
    </location>
</feature>
<dbReference type="Proteomes" id="UP001194696">
    <property type="component" value="Unassembled WGS sequence"/>
</dbReference>
<dbReference type="InterPro" id="IPR032691">
    <property type="entry name" value="Mon2/Sec7/BIG1-like_HUS"/>
</dbReference>
<evidence type="ECO:0000313" key="9">
    <source>
        <dbReference type="Proteomes" id="UP001194696"/>
    </source>
</evidence>
<dbReference type="InterPro" id="IPR032629">
    <property type="entry name" value="DCB_dom"/>
</dbReference>
<organism evidence="8 9">
    <name type="scientific">Linnemannia gamsii</name>
    <dbReference type="NCBI Taxonomy" id="64522"/>
    <lineage>
        <taxon>Eukaryota</taxon>
        <taxon>Fungi</taxon>
        <taxon>Fungi incertae sedis</taxon>
        <taxon>Mucoromycota</taxon>
        <taxon>Mortierellomycotina</taxon>
        <taxon>Mortierellomycetes</taxon>
        <taxon>Mortierellales</taxon>
        <taxon>Mortierellaceae</taxon>
        <taxon>Linnemannia</taxon>
    </lineage>
</organism>
<evidence type="ECO:0000313" key="8">
    <source>
        <dbReference type="EMBL" id="KAG0294613.1"/>
    </source>
</evidence>
<feature type="compositionally biased region" description="Polar residues" evidence="4">
    <location>
        <begin position="1675"/>
        <end position="1684"/>
    </location>
</feature>
<dbReference type="Pfam" id="PF16213">
    <property type="entry name" value="DCB"/>
    <property type="match status" value="1"/>
</dbReference>
<comment type="similarity">
    <text evidence="1">Belongs to the MON2 family.</text>
</comment>
<evidence type="ECO:0000256" key="4">
    <source>
        <dbReference type="SAM" id="MobiDB-lite"/>
    </source>
</evidence>
<gene>
    <name evidence="8" type="ORF">BGZ96_000807</name>
</gene>
<feature type="compositionally biased region" description="Polar residues" evidence="4">
    <location>
        <begin position="666"/>
        <end position="688"/>
    </location>
</feature>
<keyword evidence="3" id="KW-0653">Protein transport</keyword>
<keyword evidence="9" id="KW-1185">Reference proteome</keyword>
<dbReference type="InterPro" id="IPR032817">
    <property type="entry name" value="Mon2_C"/>
</dbReference>
<feature type="region of interest" description="Disordered" evidence="4">
    <location>
        <begin position="180"/>
        <end position="203"/>
    </location>
</feature>
<evidence type="ECO:0008006" key="10">
    <source>
        <dbReference type="Google" id="ProtNLM"/>
    </source>
</evidence>
<evidence type="ECO:0000256" key="3">
    <source>
        <dbReference type="ARBA" id="ARBA00022927"/>
    </source>
</evidence>
<feature type="compositionally biased region" description="Polar residues" evidence="4">
    <location>
        <begin position="180"/>
        <end position="200"/>
    </location>
</feature>
<dbReference type="PANTHER" id="PTHR10663">
    <property type="entry name" value="GUANYL-NUCLEOTIDE EXCHANGE FACTOR"/>
    <property type="match status" value="1"/>
</dbReference>
<reference evidence="8 9" key="1">
    <citation type="journal article" date="2020" name="Fungal Divers.">
        <title>Resolving the Mortierellaceae phylogeny through synthesis of multi-gene phylogenetics and phylogenomics.</title>
        <authorList>
            <person name="Vandepol N."/>
            <person name="Liber J."/>
            <person name="Desiro A."/>
            <person name="Na H."/>
            <person name="Kennedy M."/>
            <person name="Barry K."/>
            <person name="Grigoriev I.V."/>
            <person name="Miller A.N."/>
            <person name="O'Donnell K."/>
            <person name="Stajich J.E."/>
            <person name="Bonito G."/>
        </authorList>
    </citation>
    <scope>NUCLEOTIDE SEQUENCE [LARGE SCALE GENOMIC DNA]</scope>
    <source>
        <strain evidence="8 9">AD045</strain>
    </source>
</reference>
<feature type="region of interest" description="Disordered" evidence="4">
    <location>
        <begin position="1660"/>
        <end position="1691"/>
    </location>
</feature>
<comment type="caution">
    <text evidence="8">The sequence shown here is derived from an EMBL/GenBank/DDBJ whole genome shotgun (WGS) entry which is preliminary data.</text>
</comment>
<dbReference type="EMBL" id="JAAAIM010000112">
    <property type="protein sequence ID" value="KAG0294613.1"/>
    <property type="molecule type" value="Genomic_DNA"/>
</dbReference>
<feature type="domain" description="Mon2/Sec7/BIG1-like HUS" evidence="5">
    <location>
        <begin position="212"/>
        <end position="366"/>
    </location>
</feature>
<dbReference type="SUPFAM" id="SSF48371">
    <property type="entry name" value="ARM repeat"/>
    <property type="match status" value="2"/>
</dbReference>
<dbReference type="InterPro" id="IPR016024">
    <property type="entry name" value="ARM-type_fold"/>
</dbReference>
<evidence type="ECO:0000256" key="2">
    <source>
        <dbReference type="ARBA" id="ARBA00022448"/>
    </source>
</evidence>
<dbReference type="Pfam" id="PF16206">
    <property type="entry name" value="Mon2_C"/>
    <property type="match status" value="1"/>
</dbReference>
<evidence type="ECO:0000259" key="7">
    <source>
        <dbReference type="Pfam" id="PF16213"/>
    </source>
</evidence>
<sequence length="1822" mass="201150">MSIAAYLQTELVALSNEARRKYPEIKEAAERVIALLRHPGQGPSNLAAVLSQNQDVLKPFLLACDTKNVKLVTISIGCLRELISHKAMPEGSIEVVLKTLNDIMSHGVEIQLKILQTILPLLTNYNVHAESLAEALLLCFRLQDSRVVFVNNTAAATLRQLVIYIFEKVGDEDIAKQKSSKAANESQVQAKSDTQDQVDSTQEKEEQLGPCALDAYLLFQDLCLLTNSEQARFLNLGSISKTFGLELIESVLTNHFHLFKQHKEFASLLRERVCPLIIKNFSDKHDFPQTMRLMRVVYILIKQFHEILAIECEIFLSMLIKLLEPEGNSQWQRVLAMEIFRGICGDNSLMRRIYRAYDQQSTSTDIFGDMIIAIGRLSTEKPLLIGAGSFVQDNSEISKPSHVNERDASENSAGGLSVSTSTMRIQCVDQLDKAEPPHIPETYLYYLSLVCINSIADGLASYIFPIVSLSLHDQQRQAQEQKEQMDGSEVSESTPRPILTVFPNTNTLDLSKTKEADDIALVTTMAESAWPGLLAAFSYFLGSNLDEELFHNVMRAYQNFTSVCGVLQLTIPRDAFLTSLCKNCLPVPHGGAPSGNSAVQDTSAPNITDKNMYCLRILLNVAQYLGGTLFDSWYLILETMQQGEHLLGIKLQRGGASGQKKLAGNFGNTQSSTKSHSPSQNSSGRTTNGTIDYAGLASGSSHQEADVLALLASFKQLFDLSTHLDLPSFRSFSRALCKLGAAGSGLPFNDGKGTTTTPFVKSLRHINKSDDKSFAIEKLRYVCLLNVDRITASDDGATVWDIAVGYLIDTANHSTPSVRIRMQACDAISDIILAAMAHAEQNSMARQEETQMRVMNNLRELIQNHGNSLVEIQRMGLETLNKLLQTSGQSLSFGWGLIFEMIQGSIGAASGKAHTELPPESSPMTVPMEIGSQATPSGALKPAGLVRIAFPCLQLICTDFLSLLNASNLQLCIDTLAAFGYQTEDLNISLTSVGLLWNISDFIQQSLRDISSSPKASDGASSGEDRKVEADEITLLFPNPELSQTNLSGLWMLLLFKISTLCSDTRPEVRNGAIQTLLRTIHINAASLDMTAWRQCMWKILLPLLDEVKTASCRKVEEVPEPVNTGAFVMRNDSPSKQWDETHVLLYNGLAEVFQHFLLQLIRLHDYLEAWVFLMEHLETATLHSSPDVAIAALKGIQSMMKPPVTKDGATGNGSNSLTSEESELRLAKLWETAWSIWERIGSAIVGRDPVIGAKREDYKAYGRAVTTNFTQETLTEYVNVMHHLYPIIAVKFRLKDLQAFLDVAHLVLIYDRSPIYRPDVDYLSPLQLSIHDALMMLDLNTVQGGPAAVLEQLTSQFLLAFEAHSSFDPNLSSAHPVALKPTYIALCKATMTRIVFLLDKFQQEKGIYADGVYAKVLKSFGIAMRLRYKGPPSFKHVEDIPLWKTATTAFLDSIKYGIATIEAFEKDISDSKFLEIWQELVVVCRGTMAPSLPIPITDMPLKGQALDEAFDLVFLHSMKSKVFARMGYHRVPSDILVELVQTLDLAANLYVLSTPASIASSPTTVPLTTNTNTKSNFTPALENRQAKSSELKNISSLSTLALNEDAQLDIIQGLGIVLHSTRNTMVPVGRERFAFACLDILFDLSSDVTFDSQDRLGSNRVGGSKDVTDRTRSTDCSNGSTAAYGQPHTHSEQELRARTAFAITPVLVERCKGLLNAYSADQALLGKCPFPRLRHQEISLILKRLNDLCLVPGSLTHNNTCSQDNASQDTIKQAILHGPSAHLFFLYEPLTDAMFCHDPEVLLLLKACLKTAGRSIGLPLE</sequence>
<evidence type="ECO:0000256" key="1">
    <source>
        <dbReference type="ARBA" id="ARBA00008144"/>
    </source>
</evidence>
<feature type="domain" description="Mon2/Sec7/BIG1-like dimerisation and cyclophilin-binding" evidence="7">
    <location>
        <begin position="4"/>
        <end position="172"/>
    </location>
</feature>
<evidence type="ECO:0000259" key="5">
    <source>
        <dbReference type="Pfam" id="PF12783"/>
    </source>
</evidence>
<keyword evidence="2" id="KW-0813">Transport</keyword>
<evidence type="ECO:0000259" key="6">
    <source>
        <dbReference type="Pfam" id="PF16206"/>
    </source>
</evidence>
<proteinExistence type="inferred from homology"/>